<name>A0ACD0NU30_9BASI</name>
<evidence type="ECO:0000313" key="2">
    <source>
        <dbReference type="Proteomes" id="UP000245626"/>
    </source>
</evidence>
<reference evidence="1 2" key="1">
    <citation type="journal article" date="2018" name="Mol. Biol. Evol.">
        <title>Broad Genomic Sampling Reveals a Smut Pathogenic Ancestry of the Fungal Clade Ustilaginomycotina.</title>
        <authorList>
            <person name="Kijpornyongpan T."/>
            <person name="Mondo S.J."/>
            <person name="Barry K."/>
            <person name="Sandor L."/>
            <person name="Lee J."/>
            <person name="Lipzen A."/>
            <person name="Pangilinan J."/>
            <person name="LaButti K."/>
            <person name="Hainaut M."/>
            <person name="Henrissat B."/>
            <person name="Grigoriev I.V."/>
            <person name="Spatafora J.W."/>
            <person name="Aime M.C."/>
        </authorList>
    </citation>
    <scope>NUCLEOTIDE SEQUENCE [LARGE SCALE GENOMIC DNA]</scope>
    <source>
        <strain evidence="1 2">SA 807</strain>
    </source>
</reference>
<dbReference type="Proteomes" id="UP000245626">
    <property type="component" value="Unassembled WGS sequence"/>
</dbReference>
<organism evidence="1 2">
    <name type="scientific">Violaceomyces palustris</name>
    <dbReference type="NCBI Taxonomy" id="1673888"/>
    <lineage>
        <taxon>Eukaryota</taxon>
        <taxon>Fungi</taxon>
        <taxon>Dikarya</taxon>
        <taxon>Basidiomycota</taxon>
        <taxon>Ustilaginomycotina</taxon>
        <taxon>Ustilaginomycetes</taxon>
        <taxon>Violaceomycetales</taxon>
        <taxon>Violaceomycetaceae</taxon>
        <taxon>Violaceomyces</taxon>
    </lineage>
</organism>
<sequence length="593" mass="64617">MDASQVCEAIISFIESPKPLSPEAKPIRAIVLDPFLTRKLNAMHARDLIEKAERGSVWVAMMTRWGNSSTRSDEEALSTAKTLADECAKGLAENRLSCPRFDWDESMAVIEALDEARSAETNHAPLSTRVVASVADTAQTHGAKPSPRLGVLDDLPEVDPEGPSSETQSADEDASGQSLRAQLQEMRHILRQKNALIAVLEQQGRNSSSAGLTGGESRVAGTTLAKNSRSSLPAFGLGLSTSVASSGNNPYADKEGSLSPPISSVNQFESGLNSVTGLKTVKESNRNMALASSAEGFLSPTIASESRRVATLTQQANGVLAVTNISPNHNGGNGGPHSPNGAGQGSGTSRVIHQLTTELQETRQSLEATKSLLRTSQRSCSALQRQLEETKESLSRSRLENDTNSQMMARKERQASEALERARKAEAEVKELGRSSRVWGTRVREVEEQLGEERRLKGKAEAQYEALASSWKTTRESFVKDVEGLRDDVRLKNEENLRNANRLLEVKREMEEAFSVKEGEKERLKEVLEGLEAQKIAIEKFIQGSVGQLVERLEKYERLGQEQQEEVSGVSSELKRILRLMRSGEVSSSSVVG</sequence>
<keyword evidence="2" id="KW-1185">Reference proteome</keyword>
<dbReference type="EMBL" id="KZ820076">
    <property type="protein sequence ID" value="PWN49254.1"/>
    <property type="molecule type" value="Genomic_DNA"/>
</dbReference>
<gene>
    <name evidence="1" type="ORF">IE53DRAFT_363289</name>
</gene>
<accession>A0ACD0NU30</accession>
<protein>
    <submittedName>
        <fullName evidence="1">Uncharacterized protein</fullName>
    </submittedName>
</protein>
<evidence type="ECO:0000313" key="1">
    <source>
        <dbReference type="EMBL" id="PWN49254.1"/>
    </source>
</evidence>
<proteinExistence type="predicted"/>